<evidence type="ECO:0000256" key="1">
    <source>
        <dbReference type="SAM" id="MobiDB-lite"/>
    </source>
</evidence>
<dbReference type="Proteomes" id="UP000078340">
    <property type="component" value="Unassembled WGS sequence"/>
</dbReference>
<evidence type="ECO:0000313" key="3">
    <source>
        <dbReference type="Proteomes" id="UP000078340"/>
    </source>
</evidence>
<protein>
    <submittedName>
        <fullName evidence="2">Uncharacterized protein</fullName>
    </submittedName>
</protein>
<accession>A0A179I052</accession>
<dbReference type="EMBL" id="LSBI01000001">
    <property type="protein sequence ID" value="OAQ95532.1"/>
    <property type="molecule type" value="Genomic_DNA"/>
</dbReference>
<proteinExistence type="predicted"/>
<evidence type="ECO:0000313" key="2">
    <source>
        <dbReference type="EMBL" id="OAQ95532.1"/>
    </source>
</evidence>
<feature type="region of interest" description="Disordered" evidence="1">
    <location>
        <begin position="70"/>
        <end position="101"/>
    </location>
</feature>
<organism evidence="2 3">
    <name type="scientific">Purpureocillium lilacinum</name>
    <name type="common">Paecilomyces lilacinus</name>
    <dbReference type="NCBI Taxonomy" id="33203"/>
    <lineage>
        <taxon>Eukaryota</taxon>
        <taxon>Fungi</taxon>
        <taxon>Dikarya</taxon>
        <taxon>Ascomycota</taxon>
        <taxon>Pezizomycotina</taxon>
        <taxon>Sordariomycetes</taxon>
        <taxon>Hypocreomycetidae</taxon>
        <taxon>Hypocreales</taxon>
        <taxon>Ophiocordycipitaceae</taxon>
        <taxon>Purpureocillium</taxon>
    </lineage>
</organism>
<sequence>MENWHPTARELLCRRRRGTTLLPLLVCAPGLPARSQAYVTVRFLDVSVVTVVKAQPRGAAHALIDARSCSRESNCPSGGRQSAGNCLGSQAGFGAPLAGLG</sequence>
<reference evidence="2 3" key="1">
    <citation type="submission" date="2016-02" db="EMBL/GenBank/DDBJ databases">
        <title>Biosynthesis of antibiotic leucinostatins and their inhibition on Phytophthora in bio-control Purpureocillium lilacinum.</title>
        <authorList>
            <person name="Wang G."/>
            <person name="Liu Z."/>
            <person name="Lin R."/>
            <person name="Li E."/>
            <person name="Mao Z."/>
            <person name="Ling J."/>
            <person name="Yin W."/>
            <person name="Xie B."/>
        </authorList>
    </citation>
    <scope>NUCLEOTIDE SEQUENCE [LARGE SCALE GENOMIC DNA]</scope>
    <source>
        <strain evidence="2">PLFJ-1</strain>
    </source>
</reference>
<gene>
    <name evidence="2" type="ORF">VFPFJ_01642</name>
</gene>
<dbReference type="AlphaFoldDB" id="A0A179I052"/>
<feature type="compositionally biased region" description="Polar residues" evidence="1">
    <location>
        <begin position="71"/>
        <end position="88"/>
    </location>
</feature>
<comment type="caution">
    <text evidence="2">The sequence shown here is derived from an EMBL/GenBank/DDBJ whole genome shotgun (WGS) entry which is preliminary data.</text>
</comment>
<name>A0A179I052_PURLI</name>